<dbReference type="InterPro" id="IPR045079">
    <property type="entry name" value="Oxoprolinase-like"/>
</dbReference>
<accession>A0A0B7MP03</accession>
<dbReference type="Pfam" id="PF05378">
    <property type="entry name" value="Hydant_A_N"/>
    <property type="match status" value="1"/>
</dbReference>
<dbReference type="GO" id="GO:0017168">
    <property type="term" value="F:5-oxoprolinase (ATP-hydrolyzing) activity"/>
    <property type="evidence" value="ECO:0007669"/>
    <property type="project" value="TreeGrafter"/>
</dbReference>
<dbReference type="InterPro" id="IPR008040">
    <property type="entry name" value="Hydant_A_N"/>
</dbReference>
<protein>
    <recommendedName>
        <fullName evidence="6">5-oxoprolinase (ATP-hydrolyzing)</fullName>
    </recommendedName>
</protein>
<dbReference type="AlphaFoldDB" id="A0A0B7MP03"/>
<name>A0A0B7MP03_9FIRM</name>
<organism evidence="4 5">
    <name type="scientific">Syntrophaceticus schinkii</name>
    <dbReference type="NCBI Taxonomy" id="499207"/>
    <lineage>
        <taxon>Bacteria</taxon>
        <taxon>Bacillati</taxon>
        <taxon>Bacillota</taxon>
        <taxon>Clostridia</taxon>
        <taxon>Thermoanaerobacterales</taxon>
        <taxon>Thermoanaerobacterales Family III. Incertae Sedis</taxon>
        <taxon>Syntrophaceticus</taxon>
    </lineage>
</organism>
<dbReference type="OrthoDB" id="9768323at2"/>
<evidence type="ECO:0000313" key="5">
    <source>
        <dbReference type="Proteomes" id="UP000046155"/>
    </source>
</evidence>
<gene>
    <name evidence="4" type="ORF">SSCH_680010</name>
</gene>
<dbReference type="Pfam" id="PF19278">
    <property type="entry name" value="Hydant_A_C"/>
    <property type="match status" value="1"/>
</dbReference>
<dbReference type="GO" id="GO:0006749">
    <property type="term" value="P:glutathione metabolic process"/>
    <property type="evidence" value="ECO:0007669"/>
    <property type="project" value="TreeGrafter"/>
</dbReference>
<dbReference type="InterPro" id="IPR002821">
    <property type="entry name" value="Hydantoinase_A"/>
</dbReference>
<evidence type="ECO:0000313" key="4">
    <source>
        <dbReference type="EMBL" id="CEO89978.1"/>
    </source>
</evidence>
<dbReference type="EMBL" id="CDRZ01000267">
    <property type="protein sequence ID" value="CEO89978.1"/>
    <property type="molecule type" value="Genomic_DNA"/>
</dbReference>
<feature type="domain" description="Acetophenone carboxylase-like C-terminal" evidence="3">
    <location>
        <begin position="503"/>
        <end position="674"/>
    </location>
</feature>
<proteinExistence type="predicted"/>
<dbReference type="PANTHER" id="PTHR11365">
    <property type="entry name" value="5-OXOPROLINASE RELATED"/>
    <property type="match status" value="1"/>
</dbReference>
<sequence>MRVASDIGGTFTDLVYLDEETGQVGIAKTDTTPPNFEQGVINSINKANFTKDEVNFFVHGTTVIINALTERTGAKTGLITTRGFRDVLELGRSNRADIYNVYYRKPVPFVPRYLRLEVDERCNYKGEELRPLNEDDVRACLKQFKKEGVEAIAVCFLHSYANPVHEERCAEIIRQEWPEVAVTISSEITMEWREYERTSTAVLNSYVQPVAAKYVDSLDRELDKLRVSDRRYIMQSNGGTVSFAQSKISPINMVESGPVAGVFGAAVVGKLIGEKNIIALDIGGTTAKCSLIENAEMKVTTDYKIEWTRETAGYPIKVPVVDIIEIGAGGGSIAWVDAANSLHVGPQSAGALPGPVCYGRGGTEPTVTDANLIAGRINPEYFLGGEIKADLKRAREAMGEISSSFGISVDEAALGVIRLANANMINALKLISVRRGYDPRDFTMVAFGGGGSMHAAALAKELQIKKVLIPVATAVFSTWGMLMTDLRHDLIRTNIRRTDEVSIEQLDSIWDGMEKEALEYFQREKMDAEDMVFTRYADMRYLGQEHTVKVPVPAGKMDASVIRDVEQRFHSLHEHNYTFRLDDSLIEFVNFHLTTFGTVKKPEFGRLENRNSDPGAAIKGYRDVNFDQEGWQRSTIYERDLLGAGAVFDGPAVIEEPASSTVIFPGQKVTVDDYGNLIIETGV</sequence>
<feature type="domain" description="Hydantoinase A/oxoprolinase" evidence="1">
    <location>
        <begin position="197"/>
        <end position="489"/>
    </location>
</feature>
<evidence type="ECO:0000259" key="3">
    <source>
        <dbReference type="Pfam" id="PF19278"/>
    </source>
</evidence>
<reference evidence="5" key="1">
    <citation type="submission" date="2015-01" db="EMBL/GenBank/DDBJ databases">
        <authorList>
            <person name="Manzoor Shahid"/>
            <person name="Zubair Saima"/>
        </authorList>
    </citation>
    <scope>NUCLEOTIDE SEQUENCE [LARGE SCALE GENOMIC DNA]</scope>
    <source>
        <strain evidence="5">Sp3</strain>
    </source>
</reference>
<dbReference type="GO" id="GO:0005829">
    <property type="term" value="C:cytosol"/>
    <property type="evidence" value="ECO:0007669"/>
    <property type="project" value="TreeGrafter"/>
</dbReference>
<dbReference type="PANTHER" id="PTHR11365:SF23">
    <property type="entry name" value="HYPOTHETICAL 5-OXOPROLINASE (EUROFUNG)-RELATED"/>
    <property type="match status" value="1"/>
</dbReference>
<dbReference type="RefSeq" id="WP_044665813.1">
    <property type="nucleotide sequence ID" value="NZ_CDRZ01000267.1"/>
</dbReference>
<keyword evidence="5" id="KW-1185">Reference proteome</keyword>
<dbReference type="InterPro" id="IPR043129">
    <property type="entry name" value="ATPase_NBD"/>
</dbReference>
<evidence type="ECO:0000259" key="1">
    <source>
        <dbReference type="Pfam" id="PF01968"/>
    </source>
</evidence>
<evidence type="ECO:0008006" key="6">
    <source>
        <dbReference type="Google" id="ProtNLM"/>
    </source>
</evidence>
<dbReference type="Pfam" id="PF01968">
    <property type="entry name" value="Hydantoinase_A"/>
    <property type="match status" value="1"/>
</dbReference>
<dbReference type="SUPFAM" id="SSF53067">
    <property type="entry name" value="Actin-like ATPase domain"/>
    <property type="match status" value="1"/>
</dbReference>
<dbReference type="Proteomes" id="UP000046155">
    <property type="component" value="Unassembled WGS sequence"/>
</dbReference>
<dbReference type="InterPro" id="IPR049517">
    <property type="entry name" value="ACX-like_C"/>
</dbReference>
<evidence type="ECO:0000259" key="2">
    <source>
        <dbReference type="Pfam" id="PF05378"/>
    </source>
</evidence>
<feature type="domain" description="Hydantoinase/oxoprolinase N-terminal" evidence="2">
    <location>
        <begin position="2"/>
        <end position="176"/>
    </location>
</feature>